<dbReference type="AlphaFoldDB" id="A0A412GSR5"/>
<evidence type="ECO:0000313" key="1">
    <source>
        <dbReference type="EMBL" id="RGR97889.1"/>
    </source>
</evidence>
<sequence length="221" mass="26033">MNIPEILDFLKRLSENNTREWFQEHKNEYQNAQSSFENLLADIIARISLFDESISHVRPHDCTYRIYRDVRFSADKSPYKNHIGGYINARGKKSNHCGYYVHLQPGNCMLAGGSWCMPSNMLKAVRQSVVDNIEEYRAIVEDPDFKKYFPVIGEEHLKTLPKGFPKDFPYLEYIKCKDYTVAYSIPDSFFDDPCFIEEIINVFRQLKRFADFTNYTIDDFE</sequence>
<dbReference type="InterPro" id="IPR015996">
    <property type="entry name" value="UCP028451"/>
</dbReference>
<organism evidence="1 2">
    <name type="scientific">Phocaeicola coprocola</name>
    <dbReference type="NCBI Taxonomy" id="310298"/>
    <lineage>
        <taxon>Bacteria</taxon>
        <taxon>Pseudomonadati</taxon>
        <taxon>Bacteroidota</taxon>
        <taxon>Bacteroidia</taxon>
        <taxon>Bacteroidales</taxon>
        <taxon>Bacteroidaceae</taxon>
        <taxon>Phocaeicola</taxon>
    </lineage>
</organism>
<dbReference type="PANTHER" id="PTHR36452:SF1">
    <property type="entry name" value="DUF2461 DOMAIN-CONTAINING PROTEIN"/>
    <property type="match status" value="1"/>
</dbReference>
<dbReference type="PIRSF" id="PIRSF028451">
    <property type="entry name" value="UCP028451"/>
    <property type="match status" value="1"/>
</dbReference>
<evidence type="ECO:0000313" key="2">
    <source>
        <dbReference type="Proteomes" id="UP000285864"/>
    </source>
</evidence>
<dbReference type="RefSeq" id="WP_118483783.1">
    <property type="nucleotide sequence ID" value="NZ_CAUELD010000027.1"/>
</dbReference>
<dbReference type="PANTHER" id="PTHR36452">
    <property type="entry name" value="CHROMOSOME 12, WHOLE GENOME SHOTGUN SEQUENCE"/>
    <property type="match status" value="1"/>
</dbReference>
<dbReference type="Pfam" id="PF09365">
    <property type="entry name" value="DUF2461"/>
    <property type="match status" value="1"/>
</dbReference>
<comment type="caution">
    <text evidence="1">The sequence shown here is derived from an EMBL/GenBank/DDBJ whole genome shotgun (WGS) entry which is preliminary data.</text>
</comment>
<dbReference type="EMBL" id="QRUU01000017">
    <property type="protein sequence ID" value="RGR97889.1"/>
    <property type="molecule type" value="Genomic_DNA"/>
</dbReference>
<reference evidence="1 2" key="1">
    <citation type="submission" date="2018-08" db="EMBL/GenBank/DDBJ databases">
        <title>A genome reference for cultivated species of the human gut microbiota.</title>
        <authorList>
            <person name="Zou Y."/>
            <person name="Xue W."/>
            <person name="Luo G."/>
        </authorList>
    </citation>
    <scope>NUCLEOTIDE SEQUENCE [LARGE SCALE GENOMIC DNA]</scope>
    <source>
        <strain evidence="1 2">AF24-2</strain>
    </source>
</reference>
<keyword evidence="2" id="KW-1185">Reference proteome</keyword>
<dbReference type="InterPro" id="IPR012808">
    <property type="entry name" value="CHP02453"/>
</dbReference>
<proteinExistence type="predicted"/>
<dbReference type="NCBIfam" id="TIGR02453">
    <property type="entry name" value="TIGR02453 family protein"/>
    <property type="match status" value="1"/>
</dbReference>
<accession>A0A412GSR5</accession>
<gene>
    <name evidence="1" type="ORF">DWY20_05760</name>
</gene>
<protein>
    <submittedName>
        <fullName evidence="1">DUF2461 domain-containing protein</fullName>
    </submittedName>
</protein>
<dbReference type="Proteomes" id="UP000285864">
    <property type="component" value="Unassembled WGS sequence"/>
</dbReference>
<name>A0A412GSR5_9BACT</name>